<evidence type="ECO:0000256" key="4">
    <source>
        <dbReference type="ARBA" id="ARBA00022690"/>
    </source>
</evidence>
<dbReference type="InterPro" id="IPR000010">
    <property type="entry name" value="Cystatin_dom"/>
</dbReference>
<dbReference type="GeneID" id="362231"/>
<evidence type="ECO:0000256" key="6">
    <source>
        <dbReference type="ARBA" id="ARBA00022729"/>
    </source>
</evidence>
<evidence type="ECO:0000313" key="10">
    <source>
        <dbReference type="RGD" id="1311032"/>
    </source>
</evidence>
<comment type="similarity">
    <text evidence="2">Belongs to the cystatin family.</text>
</comment>
<dbReference type="Proteomes" id="UP000234681">
    <property type="component" value="Chromosome 3"/>
</dbReference>
<dbReference type="Pfam" id="PF00031">
    <property type="entry name" value="Cystatin"/>
    <property type="match status" value="1"/>
</dbReference>
<dbReference type="SMR" id="A6K7D7"/>
<dbReference type="CDD" id="cd00042">
    <property type="entry name" value="CY"/>
    <property type="match status" value="1"/>
</dbReference>
<keyword evidence="6 7" id="KW-0732">Signal</keyword>
<dbReference type="PANTHER" id="PTHR46945">
    <property type="entry name" value="CYSTATIN-9-LIKE"/>
    <property type="match status" value="1"/>
</dbReference>
<dbReference type="Gene3D" id="3.10.450.10">
    <property type="match status" value="1"/>
</dbReference>
<dbReference type="GO" id="GO:0005576">
    <property type="term" value="C:extracellular region"/>
    <property type="evidence" value="ECO:0007669"/>
    <property type="project" value="UniProtKB-SubCell"/>
</dbReference>
<evidence type="ECO:0000256" key="3">
    <source>
        <dbReference type="ARBA" id="ARBA00022525"/>
    </source>
</evidence>
<dbReference type="InterPro" id="IPR046350">
    <property type="entry name" value="Cystatin_sf"/>
</dbReference>
<accession>A6K7D7</accession>
<dbReference type="RefSeq" id="NP_001102067.1">
    <property type="nucleotide sequence ID" value="NM_001108597.1"/>
</dbReference>
<dbReference type="AlphaFoldDB" id="A6K7D7"/>
<keyword evidence="3" id="KW-0964">Secreted</keyword>
<dbReference type="PANTHER" id="PTHR46945:SF1">
    <property type="entry name" value="CYSTATIN-9-LIKE"/>
    <property type="match status" value="1"/>
</dbReference>
<dbReference type="OMA" id="HSCGCCM"/>
<evidence type="ECO:0000256" key="1">
    <source>
        <dbReference type="ARBA" id="ARBA00004613"/>
    </source>
</evidence>
<sequence length="137" mass="16002">MSCPLGKKALPQAMLLLLLSFQVLITPVTKANEETDKSVNFIPTVEFAVNTFNQKSQDEYAYRMEHIMSSWREEVDHPIVFSMRLRLRRTICKKFEESLDICPFQESHDRNNTFTCLFTVGTLPWITEFQLFKNVCS</sequence>
<reference evidence="9" key="1">
    <citation type="journal article" date="2005" name="Genome Res.">
        <title>Gene and alternative splicing annotation with AIR.</title>
        <authorList>
            <person name="Florea L."/>
            <person name="Di Francesco V."/>
            <person name="Miller J."/>
            <person name="Turner R."/>
            <person name="Yao A."/>
            <person name="Harris M."/>
            <person name="Walenz B."/>
            <person name="Mobarry C."/>
            <person name="Merkulov G.V."/>
            <person name="Charlab R."/>
            <person name="Dew I."/>
            <person name="Deng Z."/>
            <person name="Istrail S."/>
            <person name="Li P."/>
            <person name="Sutton G."/>
        </authorList>
    </citation>
    <scope>NUCLEOTIDE SEQUENCE</scope>
    <source>
        <strain evidence="9">BN</strain>
    </source>
</reference>
<evidence type="ECO:0000256" key="7">
    <source>
        <dbReference type="SAM" id="SignalP"/>
    </source>
</evidence>
<protein>
    <submittedName>
        <fullName evidence="9">Cystatin 9 (Predicted)</fullName>
    </submittedName>
</protein>
<dbReference type="RGD" id="1311032">
    <property type="gene designation" value="Cst9l"/>
</dbReference>
<keyword evidence="4" id="KW-0646">Protease inhibitor</keyword>
<evidence type="ECO:0000259" key="8">
    <source>
        <dbReference type="Pfam" id="PF00031"/>
    </source>
</evidence>
<evidence type="ECO:0000256" key="2">
    <source>
        <dbReference type="ARBA" id="ARBA00009403"/>
    </source>
</evidence>
<dbReference type="KEGG" id="rno:362231"/>
<evidence type="ECO:0000256" key="5">
    <source>
        <dbReference type="ARBA" id="ARBA00022704"/>
    </source>
</evidence>
<feature type="domain" description="Cystatin" evidence="8">
    <location>
        <begin position="37"/>
        <end position="125"/>
    </location>
</feature>
<dbReference type="AGR" id="RGD:1311032"/>
<dbReference type="OrthoDB" id="9626110at2759"/>
<reference evidence="9" key="2">
    <citation type="submission" date="2005-09" db="EMBL/GenBank/DDBJ databases">
        <authorList>
            <person name="Mural R.J."/>
            <person name="Li P.W."/>
            <person name="Adams M.D."/>
            <person name="Amanatides P.G."/>
            <person name="Baden-Tillson H."/>
            <person name="Barnstead M."/>
            <person name="Chin S.H."/>
            <person name="Dew I."/>
            <person name="Evans C.A."/>
            <person name="Ferriera S."/>
            <person name="Flanigan M."/>
            <person name="Fosler C."/>
            <person name="Glodek A."/>
            <person name="Gu Z."/>
            <person name="Holt R.A."/>
            <person name="Jennings D."/>
            <person name="Kraft C.L."/>
            <person name="Lu F."/>
            <person name="Nguyen T."/>
            <person name="Nusskern D.R."/>
            <person name="Pfannkoch C.M."/>
            <person name="Sitter C."/>
            <person name="Sutton G.G."/>
            <person name="Venter J.C."/>
            <person name="Wang Z."/>
            <person name="Woodage T."/>
            <person name="Zheng X.H."/>
            <person name="Zhong F."/>
        </authorList>
    </citation>
    <scope>NUCLEOTIDE SEQUENCE</scope>
    <source>
        <strain evidence="9">BN</strain>
    </source>
</reference>
<evidence type="ECO:0000313" key="9">
    <source>
        <dbReference type="EMBL" id="EDL95082.1"/>
    </source>
</evidence>
<dbReference type="GO" id="GO:0004869">
    <property type="term" value="F:cysteine-type endopeptidase inhibitor activity"/>
    <property type="evidence" value="ECO:0007669"/>
    <property type="project" value="UniProtKB-KW"/>
</dbReference>
<proteinExistence type="inferred from homology"/>
<feature type="signal peptide" evidence="7">
    <location>
        <begin position="1"/>
        <end position="31"/>
    </location>
</feature>
<keyword evidence="5" id="KW-0789">Thiol protease inhibitor</keyword>
<dbReference type="CTD" id="128821"/>
<dbReference type="EMBL" id="CH474026">
    <property type="protein sequence ID" value="EDL95082.1"/>
    <property type="molecule type" value="Genomic_DNA"/>
</dbReference>
<gene>
    <name evidence="10" type="primary">Cst9l</name>
    <name evidence="9" type="synonym">Cst9_predicted</name>
    <name evidence="9" type="ORF">rCG_27493</name>
</gene>
<organism evidence="9">
    <name type="scientific">Rattus norvegicus</name>
    <name type="common">Rat</name>
    <dbReference type="NCBI Taxonomy" id="10116"/>
    <lineage>
        <taxon>Eukaryota</taxon>
        <taxon>Metazoa</taxon>
        <taxon>Chordata</taxon>
        <taxon>Craniata</taxon>
        <taxon>Vertebrata</taxon>
        <taxon>Euteleostomi</taxon>
        <taxon>Mammalia</taxon>
        <taxon>Eutheria</taxon>
        <taxon>Euarchontoglires</taxon>
        <taxon>Glires</taxon>
        <taxon>Rodentia</taxon>
        <taxon>Myomorpha</taxon>
        <taxon>Muroidea</taxon>
        <taxon>Muridae</taxon>
        <taxon>Murinae</taxon>
        <taxon>Rattus</taxon>
    </lineage>
</organism>
<comment type="subcellular location">
    <subcellularLocation>
        <location evidence="1">Secreted</location>
    </subcellularLocation>
</comment>
<dbReference type="GO" id="GO:0019730">
    <property type="term" value="P:antimicrobial humoral response"/>
    <property type="evidence" value="ECO:0007669"/>
    <property type="project" value="Ensembl"/>
</dbReference>
<feature type="chain" id="PRO_5039920002" evidence="7">
    <location>
        <begin position="32"/>
        <end position="137"/>
    </location>
</feature>
<name>A6K7D7_RAT</name>
<dbReference type="InterPro" id="IPR043250">
    <property type="entry name" value="CST9-like"/>
</dbReference>
<dbReference type="SUPFAM" id="SSF54403">
    <property type="entry name" value="Cystatin/monellin"/>
    <property type="match status" value="1"/>
</dbReference>